<gene>
    <name evidence="2" type="ORF">LCGC14_2838500</name>
</gene>
<dbReference type="EMBL" id="LAZR01054259">
    <property type="protein sequence ID" value="KKK78942.1"/>
    <property type="molecule type" value="Genomic_DNA"/>
</dbReference>
<evidence type="ECO:0000313" key="2">
    <source>
        <dbReference type="EMBL" id="KKK78942.1"/>
    </source>
</evidence>
<sequence length="43" mass="5103">MIIRETAKSCQSEHPIQEQTENIIPEMAEYRKPEQEHHNINAK</sequence>
<evidence type="ECO:0000256" key="1">
    <source>
        <dbReference type="SAM" id="MobiDB-lite"/>
    </source>
</evidence>
<comment type="caution">
    <text evidence="2">The sequence shown here is derived from an EMBL/GenBank/DDBJ whole genome shotgun (WGS) entry which is preliminary data.</text>
</comment>
<feature type="compositionally biased region" description="Polar residues" evidence="1">
    <location>
        <begin position="8"/>
        <end position="20"/>
    </location>
</feature>
<feature type="region of interest" description="Disordered" evidence="1">
    <location>
        <begin position="1"/>
        <end position="20"/>
    </location>
</feature>
<protein>
    <submittedName>
        <fullName evidence="2">Uncharacterized protein</fullName>
    </submittedName>
</protein>
<name>A0A0F8YBX4_9ZZZZ</name>
<proteinExistence type="predicted"/>
<dbReference type="AlphaFoldDB" id="A0A0F8YBX4"/>
<reference evidence="2" key="1">
    <citation type="journal article" date="2015" name="Nature">
        <title>Complex archaea that bridge the gap between prokaryotes and eukaryotes.</title>
        <authorList>
            <person name="Spang A."/>
            <person name="Saw J.H."/>
            <person name="Jorgensen S.L."/>
            <person name="Zaremba-Niedzwiedzka K."/>
            <person name="Martijn J."/>
            <person name="Lind A.E."/>
            <person name="van Eijk R."/>
            <person name="Schleper C."/>
            <person name="Guy L."/>
            <person name="Ettema T.J."/>
        </authorList>
    </citation>
    <scope>NUCLEOTIDE SEQUENCE</scope>
</reference>
<organism evidence="2">
    <name type="scientific">marine sediment metagenome</name>
    <dbReference type="NCBI Taxonomy" id="412755"/>
    <lineage>
        <taxon>unclassified sequences</taxon>
        <taxon>metagenomes</taxon>
        <taxon>ecological metagenomes</taxon>
    </lineage>
</organism>
<accession>A0A0F8YBX4</accession>